<keyword evidence="3" id="KW-1185">Reference proteome</keyword>
<name>A0A8X6NG72_NEPPI</name>
<feature type="non-terminal residue" evidence="2">
    <location>
        <position position="1"/>
    </location>
</feature>
<proteinExistence type="predicted"/>
<feature type="chain" id="PRO_5036491855" description="Spider venom protein" evidence="1">
    <location>
        <begin position="26"/>
        <end position="46"/>
    </location>
</feature>
<accession>A0A8X6NG72</accession>
<feature type="signal peptide" evidence="1">
    <location>
        <begin position="1"/>
        <end position="25"/>
    </location>
</feature>
<dbReference type="AlphaFoldDB" id="A0A8X6NG72"/>
<dbReference type="Proteomes" id="UP000887013">
    <property type="component" value="Unassembled WGS sequence"/>
</dbReference>
<reference evidence="2" key="1">
    <citation type="submission" date="2020-08" db="EMBL/GenBank/DDBJ databases">
        <title>Multicomponent nature underlies the extraordinary mechanical properties of spider dragline silk.</title>
        <authorList>
            <person name="Kono N."/>
            <person name="Nakamura H."/>
            <person name="Mori M."/>
            <person name="Yoshida Y."/>
            <person name="Ohtoshi R."/>
            <person name="Malay A.D."/>
            <person name="Moran D.A.P."/>
            <person name="Tomita M."/>
            <person name="Numata K."/>
            <person name="Arakawa K."/>
        </authorList>
    </citation>
    <scope>NUCLEOTIDE SEQUENCE</scope>
</reference>
<sequence length="46" mass="5065">MRLNAVVIVLFIVIAVNVKDGRTSASEFEPEIDLITPRVNGYVMSS</sequence>
<gene>
    <name evidence="2" type="ORF">NPIL_241941</name>
</gene>
<comment type="caution">
    <text evidence="2">The sequence shown here is derived from an EMBL/GenBank/DDBJ whole genome shotgun (WGS) entry which is preliminary data.</text>
</comment>
<organism evidence="2 3">
    <name type="scientific">Nephila pilipes</name>
    <name type="common">Giant wood spider</name>
    <name type="synonym">Nephila maculata</name>
    <dbReference type="NCBI Taxonomy" id="299642"/>
    <lineage>
        <taxon>Eukaryota</taxon>
        <taxon>Metazoa</taxon>
        <taxon>Ecdysozoa</taxon>
        <taxon>Arthropoda</taxon>
        <taxon>Chelicerata</taxon>
        <taxon>Arachnida</taxon>
        <taxon>Araneae</taxon>
        <taxon>Araneomorphae</taxon>
        <taxon>Entelegynae</taxon>
        <taxon>Araneoidea</taxon>
        <taxon>Nephilidae</taxon>
        <taxon>Nephila</taxon>
    </lineage>
</organism>
<evidence type="ECO:0000313" key="3">
    <source>
        <dbReference type="Proteomes" id="UP000887013"/>
    </source>
</evidence>
<keyword evidence="1" id="KW-0732">Signal</keyword>
<evidence type="ECO:0000313" key="2">
    <source>
        <dbReference type="EMBL" id="GFT11459.1"/>
    </source>
</evidence>
<evidence type="ECO:0008006" key="4">
    <source>
        <dbReference type="Google" id="ProtNLM"/>
    </source>
</evidence>
<evidence type="ECO:0000256" key="1">
    <source>
        <dbReference type="SAM" id="SignalP"/>
    </source>
</evidence>
<protein>
    <recommendedName>
        <fullName evidence="4">Spider venom protein</fullName>
    </recommendedName>
</protein>
<dbReference type="EMBL" id="BMAW01008968">
    <property type="protein sequence ID" value="GFT11459.1"/>
    <property type="molecule type" value="Genomic_DNA"/>
</dbReference>